<name>A0A0A1UA97_ENTIV</name>
<dbReference type="VEuPathDB" id="AmoebaDB:EIN_398750"/>
<protein>
    <submittedName>
        <fullName evidence="1">Uncharacterized protein</fullName>
    </submittedName>
</protein>
<keyword evidence="2" id="KW-1185">Reference proteome</keyword>
<evidence type="ECO:0000313" key="1">
    <source>
        <dbReference type="EMBL" id="ELP91905.1"/>
    </source>
</evidence>
<organism evidence="1 2">
    <name type="scientific">Entamoeba invadens IP1</name>
    <dbReference type="NCBI Taxonomy" id="370355"/>
    <lineage>
        <taxon>Eukaryota</taxon>
        <taxon>Amoebozoa</taxon>
        <taxon>Evosea</taxon>
        <taxon>Archamoebae</taxon>
        <taxon>Mastigamoebida</taxon>
        <taxon>Entamoebidae</taxon>
        <taxon>Entamoeba</taxon>
    </lineage>
</organism>
<dbReference type="GeneID" id="14890856"/>
<dbReference type="Proteomes" id="UP000014680">
    <property type="component" value="Unassembled WGS sequence"/>
</dbReference>
<dbReference type="KEGG" id="eiv:EIN_398750"/>
<dbReference type="EMBL" id="KB206411">
    <property type="protein sequence ID" value="ELP91905.1"/>
    <property type="molecule type" value="Genomic_DNA"/>
</dbReference>
<reference evidence="1 2" key="1">
    <citation type="submission" date="2012-10" db="EMBL/GenBank/DDBJ databases">
        <authorList>
            <person name="Zafar N."/>
            <person name="Inman J."/>
            <person name="Hall N."/>
            <person name="Lorenzi H."/>
            <person name="Caler E."/>
        </authorList>
    </citation>
    <scope>NUCLEOTIDE SEQUENCE [LARGE SCALE GENOMIC DNA]</scope>
    <source>
        <strain evidence="1 2">IP1</strain>
    </source>
</reference>
<dbReference type="OMA" id="LIVKRMA"/>
<accession>A0A0A1UA97</accession>
<evidence type="ECO:0000313" key="2">
    <source>
        <dbReference type="Proteomes" id="UP000014680"/>
    </source>
</evidence>
<proteinExistence type="predicted"/>
<dbReference type="AlphaFoldDB" id="A0A0A1UA97"/>
<gene>
    <name evidence="1" type="ORF">EIN_398750</name>
</gene>
<sequence length="335" mass="38765">MSGLISYFWGNTTDEVPEEAYRRIQQLPMSHLSYYPVVVSKELMAYFKKTEIKVQPYSPTHSVDTFFFKTSATTPIERVQALAEAFKNTLPVVYWTDIQIDERAPAEFYSIYLPMALKNKFNTDFVIQHGKVIWDSTLAISKIDVDKLISQKRTTFPNLVLPLSFFKSKNSKSVETVSDGLFDEKSFTSKISFSIEPSPISKFVLSKFEKCVEREMRNNLVWPQDERISKGNFEKGDKQVVFFTINEKSKKFFLEKYDALVRQILESVVNTTLTTKDAIECCKRFNLKTSKRVAAVRLAKSQEGCAVKMMYCVPENRKFYLEMFAAIEKDLKQVQ</sequence>
<dbReference type="RefSeq" id="XP_004258676.1">
    <property type="nucleotide sequence ID" value="XM_004258628.1"/>
</dbReference>